<keyword evidence="1" id="KW-0547">Nucleotide-binding</keyword>
<accession>A0ABU0Q7X1</accession>
<dbReference type="RefSeq" id="WP_307045906.1">
    <property type="nucleotide sequence ID" value="NZ_JAUSYA010000001.1"/>
</dbReference>
<dbReference type="PRINTS" id="PR00038">
    <property type="entry name" value="HTHLUXR"/>
</dbReference>
<dbReference type="SMART" id="SM00421">
    <property type="entry name" value="HTH_LUXR"/>
    <property type="match status" value="1"/>
</dbReference>
<dbReference type="SUPFAM" id="SSF48452">
    <property type="entry name" value="TPR-like"/>
    <property type="match status" value="2"/>
</dbReference>
<dbReference type="InterPro" id="IPR036388">
    <property type="entry name" value="WH-like_DNA-bd_sf"/>
</dbReference>
<evidence type="ECO:0000259" key="4">
    <source>
        <dbReference type="SMART" id="SM00421"/>
    </source>
</evidence>
<dbReference type="Pfam" id="PF00196">
    <property type="entry name" value="GerE"/>
    <property type="match status" value="1"/>
</dbReference>
<dbReference type="Gene3D" id="1.10.10.10">
    <property type="entry name" value="Winged helix-like DNA-binding domain superfamily/Winged helix DNA-binding domain"/>
    <property type="match status" value="1"/>
</dbReference>
<evidence type="ECO:0000256" key="2">
    <source>
        <dbReference type="ARBA" id="ARBA00022840"/>
    </source>
</evidence>
<dbReference type="PANTHER" id="PTHR16305">
    <property type="entry name" value="TESTICULAR SOLUBLE ADENYLYL CYCLASE"/>
    <property type="match status" value="1"/>
</dbReference>
<evidence type="ECO:0000313" key="5">
    <source>
        <dbReference type="EMBL" id="MDQ0686261.1"/>
    </source>
</evidence>
<dbReference type="InterPro" id="IPR011990">
    <property type="entry name" value="TPR-like_helical_dom_sf"/>
</dbReference>
<organism evidence="5 6">
    <name type="scientific">Streptomyces achromogenes</name>
    <dbReference type="NCBI Taxonomy" id="67255"/>
    <lineage>
        <taxon>Bacteria</taxon>
        <taxon>Bacillati</taxon>
        <taxon>Actinomycetota</taxon>
        <taxon>Actinomycetes</taxon>
        <taxon>Kitasatosporales</taxon>
        <taxon>Streptomycetaceae</taxon>
        <taxon>Streptomyces</taxon>
    </lineage>
</organism>
<feature type="domain" description="HTH luxR-type" evidence="4">
    <location>
        <begin position="896"/>
        <end position="948"/>
    </location>
</feature>
<dbReference type="PANTHER" id="PTHR16305:SF35">
    <property type="entry name" value="TRANSCRIPTIONAL ACTIVATOR DOMAIN"/>
    <property type="match status" value="1"/>
</dbReference>
<dbReference type="InterPro" id="IPR027417">
    <property type="entry name" value="P-loop_NTPase"/>
</dbReference>
<dbReference type="InterPro" id="IPR041664">
    <property type="entry name" value="AAA_16"/>
</dbReference>
<protein>
    <submittedName>
        <fullName evidence="5">Tetratricopeptide (TPR) repeat protein</fullName>
    </submittedName>
</protein>
<comment type="caution">
    <text evidence="5">The sequence shown here is derived from an EMBL/GenBank/DDBJ whole genome shotgun (WGS) entry which is preliminary data.</text>
</comment>
<gene>
    <name evidence="5" type="ORF">QFZ56_005224</name>
</gene>
<dbReference type="CDD" id="cd06170">
    <property type="entry name" value="LuxR_C_like"/>
    <property type="match status" value="1"/>
</dbReference>
<dbReference type="EMBL" id="JAUSYA010000001">
    <property type="protein sequence ID" value="MDQ0686261.1"/>
    <property type="molecule type" value="Genomic_DNA"/>
</dbReference>
<proteinExistence type="predicted"/>
<dbReference type="InterPro" id="IPR016032">
    <property type="entry name" value="Sig_transdc_resp-reg_C-effctor"/>
</dbReference>
<evidence type="ECO:0000256" key="3">
    <source>
        <dbReference type="SAM" id="MobiDB-lite"/>
    </source>
</evidence>
<name>A0ABU0Q7X1_STRAH</name>
<keyword evidence="2" id="KW-0067">ATP-binding</keyword>
<keyword evidence="6" id="KW-1185">Reference proteome</keyword>
<dbReference type="SUPFAM" id="SSF46894">
    <property type="entry name" value="C-terminal effector domain of the bipartite response regulators"/>
    <property type="match status" value="1"/>
</dbReference>
<evidence type="ECO:0000256" key="1">
    <source>
        <dbReference type="ARBA" id="ARBA00022741"/>
    </source>
</evidence>
<sequence length="966" mass="102276">MTQLVGRTAELARLDALLAGPDLPDAPAVVDIAGEPGIGKSRLLGEICARARRHGLTVLRGRATEYEQHVPFQAFTDALADVDPRVVAADPGLPELEWVLHGIRQAAPGGTSDPGAVARFGPHRAISAFLTRLGERGVVLAVDDLHWADPASRELVDHLIRHPARGRVLLVVARRARQTPTSLTAALARGTGSGDVLHLALGPLPEEESIRTLAADVPGREAKQLYAASEGNPFYLLALLHAYRGGAGLPSVLTQPDATDAVGVPHGLAVLLLDELTALTQPQRRVAEAVAALGAHATPAMVTAAIGLPPGEPTEVTEQIRALAARDVLRAAPGGRWVLRHPLVRALVYENIAPGRRARLHRRAARALARSGAPATERAHHVARSMTGWDADAAAVLEESAAQCASTAPATAAHLLHVVLAHLPDTPEHERRRGELVLARARALGVSGGLRESRDLLHHLIETSGKDLLPLRTEAVAWCAVMERHLGHSPEATALLRRELSRRPSPSPGQAVSLRLALGMSALLTASYPEARADVAEAVSLARAGGDCAGEAAALALAALGEAYEGETAAAVRFTDAASRLTDALTDPGLTDLCESLSWLAWAEVLLERYEDAERHFGRGLDIARRGGRLHVLPHLLTSKAFVHLTTCRLPSALEAAEEAETLARAAGSPDLLAFTLAIKTLVLLLCRPFGDISALTTAEEAVAATSGTKGWWPALAWCMLGHTTFVSGDAHRAQEAITTAGGGRELPLLQPSIRPGQLDTLTAAALATGDLGQARRWAAQAAREADRLGLGGQRAAARRAEASLAEHRGDTDKAVRLLDAAAQEYARCGQRLWEAYCLLRAAPLVQRSGQSERAAALWHRAHRIALAGGARLLVDLAELVRPEVVPRPPAVPAELAGLTAREVEVAGLLAEGLSNQDIAARLHLSRRTVENAPLLGLSQARRAVPFGADPPHDPHRPGRRLMSQA</sequence>
<dbReference type="InterPro" id="IPR000792">
    <property type="entry name" value="Tscrpt_reg_LuxR_C"/>
</dbReference>
<dbReference type="Pfam" id="PF13191">
    <property type="entry name" value="AAA_16"/>
    <property type="match status" value="1"/>
</dbReference>
<evidence type="ECO:0000313" key="6">
    <source>
        <dbReference type="Proteomes" id="UP001243364"/>
    </source>
</evidence>
<reference evidence="5 6" key="1">
    <citation type="submission" date="2023-07" db="EMBL/GenBank/DDBJ databases">
        <title>Comparative genomics of wheat-associated soil bacteria to identify genetic determinants of phenazine resistance.</title>
        <authorList>
            <person name="Mouncey N."/>
        </authorList>
    </citation>
    <scope>NUCLEOTIDE SEQUENCE [LARGE SCALE GENOMIC DNA]</scope>
    <source>
        <strain evidence="5 6">W4I19-2</strain>
    </source>
</reference>
<feature type="region of interest" description="Disordered" evidence="3">
    <location>
        <begin position="943"/>
        <end position="966"/>
    </location>
</feature>
<dbReference type="Proteomes" id="UP001243364">
    <property type="component" value="Unassembled WGS sequence"/>
</dbReference>
<dbReference type="Gene3D" id="1.25.40.10">
    <property type="entry name" value="Tetratricopeptide repeat domain"/>
    <property type="match status" value="1"/>
</dbReference>
<dbReference type="SUPFAM" id="SSF52540">
    <property type="entry name" value="P-loop containing nucleoside triphosphate hydrolases"/>
    <property type="match status" value="1"/>
</dbReference>